<dbReference type="Proteomes" id="UP000010467">
    <property type="component" value="Chromosome"/>
</dbReference>
<comment type="catalytic activity">
    <reaction evidence="8">
        <text>prephenate + NAD(+) = 3-(4-hydroxyphenyl)pyruvate + CO2 + NADH</text>
        <dbReference type="Rhea" id="RHEA:13869"/>
        <dbReference type="ChEBI" id="CHEBI:16526"/>
        <dbReference type="ChEBI" id="CHEBI:29934"/>
        <dbReference type="ChEBI" id="CHEBI:36242"/>
        <dbReference type="ChEBI" id="CHEBI:57540"/>
        <dbReference type="ChEBI" id="CHEBI:57945"/>
        <dbReference type="EC" id="1.3.1.12"/>
    </reaction>
</comment>
<gene>
    <name evidence="11" type="ordered locus">Deipe_3659</name>
</gene>
<keyword evidence="5" id="KW-0560">Oxidoreductase</keyword>
<dbReference type="Gene3D" id="3.40.50.720">
    <property type="entry name" value="NAD(P)-binding Rossmann-like Domain"/>
    <property type="match status" value="1"/>
</dbReference>
<dbReference type="SUPFAM" id="SSF48179">
    <property type="entry name" value="6-phosphogluconate dehydrogenase C-terminal domain-like"/>
    <property type="match status" value="1"/>
</dbReference>
<dbReference type="InterPro" id="IPR045865">
    <property type="entry name" value="ACT-like_dom_sf"/>
</dbReference>
<dbReference type="EC" id="1.3.1.12" evidence="2"/>
<dbReference type="Pfam" id="PF20463">
    <property type="entry name" value="PDH_C"/>
    <property type="match status" value="1"/>
</dbReference>
<protein>
    <recommendedName>
        <fullName evidence="3">Prephenate dehydrogenase</fullName>
        <ecNumber evidence="2">1.3.1.12</ecNumber>
    </recommendedName>
</protein>
<dbReference type="GO" id="GO:0008977">
    <property type="term" value="F:prephenate dehydrogenase (NAD+) activity"/>
    <property type="evidence" value="ECO:0007669"/>
    <property type="project" value="UniProtKB-EC"/>
</dbReference>
<dbReference type="HOGENOM" id="CLU_055968_2_1_0"/>
<keyword evidence="7" id="KW-0028">Amino-acid biosynthesis</keyword>
<dbReference type="PANTHER" id="PTHR21363:SF0">
    <property type="entry name" value="PREPHENATE DEHYDROGENASE [NADP(+)]"/>
    <property type="match status" value="1"/>
</dbReference>
<dbReference type="Gene3D" id="1.10.3660.10">
    <property type="entry name" value="6-phosphogluconate dehydrogenase C-terminal like domain"/>
    <property type="match status" value="1"/>
</dbReference>
<name>L0A7Q4_DEIPD</name>
<dbReference type="PROSITE" id="PS51671">
    <property type="entry name" value="ACT"/>
    <property type="match status" value="1"/>
</dbReference>
<evidence type="ECO:0000256" key="5">
    <source>
        <dbReference type="ARBA" id="ARBA00023002"/>
    </source>
</evidence>
<reference evidence="12" key="1">
    <citation type="submission" date="2012-03" db="EMBL/GenBank/DDBJ databases">
        <title>Complete sequence of chromosome of Deinococcus peraridilitoris DSM 19664.</title>
        <authorList>
            <person name="Lucas S."/>
            <person name="Copeland A."/>
            <person name="Lapidus A."/>
            <person name="Glavina del Rio T."/>
            <person name="Dalin E."/>
            <person name="Tice H."/>
            <person name="Bruce D."/>
            <person name="Goodwin L."/>
            <person name="Pitluck S."/>
            <person name="Peters L."/>
            <person name="Mikhailova N."/>
            <person name="Lu M."/>
            <person name="Kyrpides N."/>
            <person name="Mavromatis K."/>
            <person name="Ivanova N."/>
            <person name="Brettin T."/>
            <person name="Detter J.C."/>
            <person name="Han C."/>
            <person name="Larimer F."/>
            <person name="Land M."/>
            <person name="Hauser L."/>
            <person name="Markowitz V."/>
            <person name="Cheng J.-F."/>
            <person name="Hugenholtz P."/>
            <person name="Woyke T."/>
            <person name="Wu D."/>
            <person name="Pukall R."/>
            <person name="Steenblock K."/>
            <person name="Brambilla E."/>
            <person name="Klenk H.-P."/>
            <person name="Eisen J.A."/>
        </authorList>
    </citation>
    <scope>NUCLEOTIDE SEQUENCE [LARGE SCALE GENOMIC DNA]</scope>
    <source>
        <strain evidence="12">DSM 19664 / LMG 22246 / CIP 109416 / KR-200</strain>
    </source>
</reference>
<evidence type="ECO:0000256" key="1">
    <source>
        <dbReference type="ARBA" id="ARBA00005067"/>
    </source>
</evidence>
<evidence type="ECO:0000313" key="12">
    <source>
        <dbReference type="Proteomes" id="UP000010467"/>
    </source>
</evidence>
<evidence type="ECO:0000256" key="7">
    <source>
        <dbReference type="ARBA" id="ARBA00023141"/>
    </source>
</evidence>
<dbReference type="InterPro" id="IPR002912">
    <property type="entry name" value="ACT_dom"/>
</dbReference>
<organism evidence="11 12">
    <name type="scientific">Deinococcus peraridilitoris (strain DSM 19664 / LMG 22246 / CIP 109416 / KR-200)</name>
    <dbReference type="NCBI Taxonomy" id="937777"/>
    <lineage>
        <taxon>Bacteria</taxon>
        <taxon>Thermotogati</taxon>
        <taxon>Deinococcota</taxon>
        <taxon>Deinococci</taxon>
        <taxon>Deinococcales</taxon>
        <taxon>Deinococcaceae</taxon>
        <taxon>Deinococcus</taxon>
    </lineage>
</organism>
<comment type="pathway">
    <text evidence="1">Amino-acid biosynthesis; L-tyrosine biosynthesis; (4-hydroxyphenyl)pyruvate from prephenate (NAD(+) route): step 1/1.</text>
</comment>
<dbReference type="STRING" id="937777.Deipe_3659"/>
<feature type="domain" description="Prephenate/arogenate dehydrogenase" evidence="9">
    <location>
        <begin position="40"/>
        <end position="321"/>
    </location>
</feature>
<dbReference type="Pfam" id="PF02153">
    <property type="entry name" value="PDH_N"/>
    <property type="match status" value="1"/>
</dbReference>
<dbReference type="UniPathway" id="UPA00122">
    <property type="reaction ID" value="UER00961"/>
</dbReference>
<dbReference type="eggNOG" id="COG0287">
    <property type="taxonomic scope" value="Bacteria"/>
</dbReference>
<dbReference type="EMBL" id="CP003382">
    <property type="protein sequence ID" value="AFZ69085.1"/>
    <property type="molecule type" value="Genomic_DNA"/>
</dbReference>
<dbReference type="PANTHER" id="PTHR21363">
    <property type="entry name" value="PREPHENATE DEHYDROGENASE"/>
    <property type="match status" value="1"/>
</dbReference>
<evidence type="ECO:0000259" key="9">
    <source>
        <dbReference type="PROSITE" id="PS51176"/>
    </source>
</evidence>
<dbReference type="InterPro" id="IPR008927">
    <property type="entry name" value="6-PGluconate_DH-like_C_sf"/>
</dbReference>
<dbReference type="InterPro" id="IPR046826">
    <property type="entry name" value="PDH_N"/>
</dbReference>
<keyword evidence="4" id="KW-0827">Tyrosine biosynthesis</keyword>
<sequence>MNTRAPGPALGRRVSLHTLALCITLARMSAPQESSARPFPTVLIAGVGLIGGSVALRVKNLLLADRVIGLDQNAQVLNNAIALGVIDEAQLDPGPWLEQVDLVVLAAPVSALPELGRRIARFTRKDALFTDVGSVKGPVSEQLQDLPNFVPGHPMAGSERAGVEHASGLLLQNAVWVLTPTENTPLPALGRIRGFVESLGAAPVVMPPHAHDQLVATISHLPYLTSLALTHMVARDERLALLAAGGFRDLTRVASGDPRMSRDMIVENRAALRDALSRFRRELDHLEAQLGAPEELLEAARESKRTRDSLPIVRRSLLPPRHDLLVAVEDKAGELGRITQIVGFAGINIKDIEVLAIREQGGSVRLGFEMPEEVEKARELLEREGYTTRSRV</sequence>
<dbReference type="FunFam" id="3.40.50.720:FF:000208">
    <property type="entry name" value="Prephenate dehydrogenase"/>
    <property type="match status" value="1"/>
</dbReference>
<dbReference type="InterPro" id="IPR036291">
    <property type="entry name" value="NAD(P)-bd_dom_sf"/>
</dbReference>
<dbReference type="SUPFAM" id="SSF55021">
    <property type="entry name" value="ACT-like"/>
    <property type="match status" value="1"/>
</dbReference>
<dbReference type="PROSITE" id="PS51176">
    <property type="entry name" value="PDH_ADH"/>
    <property type="match status" value="1"/>
</dbReference>
<proteinExistence type="predicted"/>
<dbReference type="GO" id="GO:0070403">
    <property type="term" value="F:NAD+ binding"/>
    <property type="evidence" value="ECO:0007669"/>
    <property type="project" value="InterPro"/>
</dbReference>
<dbReference type="InterPro" id="IPR050812">
    <property type="entry name" value="Preph/Arog_dehydrog"/>
</dbReference>
<evidence type="ECO:0000256" key="3">
    <source>
        <dbReference type="ARBA" id="ARBA00016891"/>
    </source>
</evidence>
<dbReference type="InterPro" id="IPR046825">
    <property type="entry name" value="PDH_C"/>
</dbReference>
<accession>L0A7Q4</accession>
<evidence type="ECO:0000256" key="4">
    <source>
        <dbReference type="ARBA" id="ARBA00022498"/>
    </source>
</evidence>
<feature type="domain" description="ACT" evidence="10">
    <location>
        <begin position="323"/>
        <end position="392"/>
    </location>
</feature>
<dbReference type="KEGG" id="dpd:Deipe_3659"/>
<evidence type="ECO:0000259" key="10">
    <source>
        <dbReference type="PROSITE" id="PS51671"/>
    </source>
</evidence>
<evidence type="ECO:0000313" key="11">
    <source>
        <dbReference type="EMBL" id="AFZ69085.1"/>
    </source>
</evidence>
<keyword evidence="12" id="KW-1185">Reference proteome</keyword>
<dbReference type="PATRIC" id="fig|937777.3.peg.3670"/>
<dbReference type="GO" id="GO:0004665">
    <property type="term" value="F:prephenate dehydrogenase (NADP+) activity"/>
    <property type="evidence" value="ECO:0007669"/>
    <property type="project" value="InterPro"/>
</dbReference>
<dbReference type="GO" id="GO:0006571">
    <property type="term" value="P:tyrosine biosynthetic process"/>
    <property type="evidence" value="ECO:0007669"/>
    <property type="project" value="UniProtKB-UniPathway"/>
</dbReference>
<keyword evidence="7" id="KW-0057">Aromatic amino acid biosynthesis</keyword>
<dbReference type="InterPro" id="IPR003099">
    <property type="entry name" value="Prephen_DH"/>
</dbReference>
<evidence type="ECO:0000256" key="6">
    <source>
        <dbReference type="ARBA" id="ARBA00023027"/>
    </source>
</evidence>
<keyword evidence="6" id="KW-0520">NAD</keyword>
<dbReference type="Gene3D" id="3.30.2130.10">
    <property type="entry name" value="VC0802-like"/>
    <property type="match status" value="1"/>
</dbReference>
<dbReference type="SUPFAM" id="SSF51735">
    <property type="entry name" value="NAD(P)-binding Rossmann-fold domains"/>
    <property type="match status" value="1"/>
</dbReference>
<dbReference type="AlphaFoldDB" id="L0A7Q4"/>
<evidence type="ECO:0000256" key="8">
    <source>
        <dbReference type="ARBA" id="ARBA00049260"/>
    </source>
</evidence>
<evidence type="ECO:0000256" key="2">
    <source>
        <dbReference type="ARBA" id="ARBA00012068"/>
    </source>
</evidence>